<feature type="transmembrane region" description="Helical" evidence="7">
    <location>
        <begin position="250"/>
        <end position="271"/>
    </location>
</feature>
<dbReference type="InterPro" id="IPR052162">
    <property type="entry name" value="Sensor_kinase/Photoreceptor"/>
</dbReference>
<dbReference type="InterPro" id="IPR004358">
    <property type="entry name" value="Sig_transdc_His_kin-like_C"/>
</dbReference>
<evidence type="ECO:0000256" key="1">
    <source>
        <dbReference type="ARBA" id="ARBA00000085"/>
    </source>
</evidence>
<dbReference type="SMART" id="SM00387">
    <property type="entry name" value="HATPase_c"/>
    <property type="match status" value="1"/>
</dbReference>
<dbReference type="Gene3D" id="3.30.565.10">
    <property type="entry name" value="Histidine kinase-like ATPase, C-terminal domain"/>
    <property type="match status" value="1"/>
</dbReference>
<evidence type="ECO:0000256" key="3">
    <source>
        <dbReference type="ARBA" id="ARBA00022553"/>
    </source>
</evidence>
<keyword evidence="10" id="KW-1185">Reference proteome</keyword>
<dbReference type="KEGG" id="mbur:EQU24_06510"/>
<evidence type="ECO:0000256" key="4">
    <source>
        <dbReference type="ARBA" id="ARBA00022679"/>
    </source>
</evidence>
<dbReference type="OrthoDB" id="2521613at2"/>
<dbReference type="STRING" id="675511.GCA_000341735_01714"/>
<dbReference type="Pfam" id="PF11845">
    <property type="entry name" value="Tll0287-like"/>
    <property type="match status" value="1"/>
</dbReference>
<dbReference type="Proteomes" id="UP000305881">
    <property type="component" value="Chromosome"/>
</dbReference>
<dbReference type="PANTHER" id="PTHR43304">
    <property type="entry name" value="PHYTOCHROME-LIKE PROTEIN CPH1"/>
    <property type="match status" value="1"/>
</dbReference>
<keyword evidence="5" id="KW-0418">Kinase</keyword>
<protein>
    <recommendedName>
        <fullName evidence="2">histidine kinase</fullName>
        <ecNumber evidence="2">2.7.13.3</ecNumber>
    </recommendedName>
</protein>
<dbReference type="GO" id="GO:0004673">
    <property type="term" value="F:protein histidine kinase activity"/>
    <property type="evidence" value="ECO:0007669"/>
    <property type="project" value="UniProtKB-EC"/>
</dbReference>
<keyword evidence="7" id="KW-1133">Transmembrane helix</keyword>
<dbReference type="SUPFAM" id="SSF55874">
    <property type="entry name" value="ATPase domain of HSP90 chaperone/DNA topoisomerase II/histidine kinase"/>
    <property type="match status" value="1"/>
</dbReference>
<keyword evidence="3" id="KW-0597">Phosphoprotein</keyword>
<name>A0A4P9UNZ0_METBY</name>
<dbReference type="InterPro" id="IPR003594">
    <property type="entry name" value="HATPase_dom"/>
</dbReference>
<feature type="domain" description="Histidine kinase" evidence="8">
    <location>
        <begin position="305"/>
        <end position="526"/>
    </location>
</feature>
<dbReference type="InterPro" id="IPR021796">
    <property type="entry name" value="Tll0287-like_dom"/>
</dbReference>
<dbReference type="PANTHER" id="PTHR43304:SF1">
    <property type="entry name" value="PAC DOMAIN-CONTAINING PROTEIN"/>
    <property type="match status" value="1"/>
</dbReference>
<evidence type="ECO:0000256" key="5">
    <source>
        <dbReference type="ARBA" id="ARBA00022777"/>
    </source>
</evidence>
<accession>A0A4P9UNZ0</accession>
<dbReference type="InterPro" id="IPR036890">
    <property type="entry name" value="HATPase_C_sf"/>
</dbReference>
<dbReference type="PRINTS" id="PR00344">
    <property type="entry name" value="BCTRLSENSOR"/>
</dbReference>
<evidence type="ECO:0000259" key="8">
    <source>
        <dbReference type="PROSITE" id="PS50109"/>
    </source>
</evidence>
<evidence type="ECO:0000256" key="7">
    <source>
        <dbReference type="SAM" id="Phobius"/>
    </source>
</evidence>
<organism evidence="9 10">
    <name type="scientific">Methylotuvimicrobium buryatense</name>
    <name type="common">Methylomicrobium buryatense</name>
    <dbReference type="NCBI Taxonomy" id="95641"/>
    <lineage>
        <taxon>Bacteria</taxon>
        <taxon>Pseudomonadati</taxon>
        <taxon>Pseudomonadota</taxon>
        <taxon>Gammaproteobacteria</taxon>
        <taxon>Methylococcales</taxon>
        <taxon>Methylococcaceae</taxon>
        <taxon>Methylotuvimicrobium</taxon>
    </lineage>
</organism>
<evidence type="ECO:0000313" key="9">
    <source>
        <dbReference type="EMBL" id="QCW81941.1"/>
    </source>
</evidence>
<feature type="transmembrane region" description="Helical" evidence="7">
    <location>
        <begin position="44"/>
        <end position="64"/>
    </location>
</feature>
<dbReference type="PROSITE" id="PS50109">
    <property type="entry name" value="HIS_KIN"/>
    <property type="match status" value="1"/>
</dbReference>
<reference evidence="10" key="1">
    <citation type="journal article" date="2019" name="J. Bacteriol.">
        <title>A Mutagenic Screen Identifies a TonB-Dependent Receptor Required for the Lanthanide Metal Switch in the Type I Methanotroph 'Methylotuvimicrobium buryatense' 5GB1C.</title>
        <authorList>
            <person name="Groom J.D."/>
            <person name="Ford S.M."/>
            <person name="Pesesky M.W."/>
            <person name="Lidstrom M.E."/>
        </authorList>
    </citation>
    <scope>NUCLEOTIDE SEQUENCE [LARGE SCALE GENOMIC DNA]</scope>
    <source>
        <strain evidence="10">5GB1C</strain>
    </source>
</reference>
<keyword evidence="7" id="KW-0812">Transmembrane</keyword>
<keyword evidence="4" id="KW-0808">Transferase</keyword>
<dbReference type="EMBL" id="CP035467">
    <property type="protein sequence ID" value="QCW81941.1"/>
    <property type="molecule type" value="Genomic_DNA"/>
</dbReference>
<evidence type="ECO:0000313" key="10">
    <source>
        <dbReference type="Proteomes" id="UP000305881"/>
    </source>
</evidence>
<keyword evidence="7" id="KW-0472">Membrane</keyword>
<gene>
    <name evidence="9" type="ORF">EQU24_06510</name>
</gene>
<dbReference type="EC" id="2.7.13.3" evidence="2"/>
<sequence length="526" mass="59120">MEETFARNRKSRGTEAPLVSSSRLANRRNSIPGSRFMSKASMPLKVLLGVSVLWTASVAGFFFWDSHMSIWNAQEMAIKEARGHFNKDVALRKWAARHGGVYVPVDERTRPNPALSHIAERDISTPSGIKLTLMNPAYLLRQVMSEYEELYGVKGRITGFKPLNPDNAPDEWEAAALHQFERGETEVFEQALINGVPYIRLMSAMVADEYCMKCHSRQGYRVGDVLGGVGVSVPLQSYLEGVARVDPEKVLLLAVIWIMGLAAIYAIGLLIRRRVEERKLNEAALIRKNREIVSANAYLTRFAEISAHHLMEPTRRLVSYSQRLQGRLKTMPDEARNDEIYQDLQVLERDAAHLRMLVKDIQLFLAAGEPVDKVCIQDVDALVSSLLQRLESRLKRAHVRLHIDKLPPATLDKSRLIDLFWILMDNALSHGLPIDDNAVPEIHISGERVGKLSRYRISDNGPGIPLQYRERVFEIFERLTTTDTPAGAGIGLPIARRIVESRHGKIGLEDSPLGGISVVFELPDDN</sequence>
<evidence type="ECO:0000256" key="2">
    <source>
        <dbReference type="ARBA" id="ARBA00012438"/>
    </source>
</evidence>
<dbReference type="Pfam" id="PF02518">
    <property type="entry name" value="HATPase_c"/>
    <property type="match status" value="1"/>
</dbReference>
<comment type="catalytic activity">
    <reaction evidence="1">
        <text>ATP + protein L-histidine = ADP + protein N-phospho-L-histidine.</text>
        <dbReference type="EC" id="2.7.13.3"/>
    </reaction>
</comment>
<dbReference type="AlphaFoldDB" id="A0A4P9UNZ0"/>
<evidence type="ECO:0000256" key="6">
    <source>
        <dbReference type="SAM" id="MobiDB-lite"/>
    </source>
</evidence>
<proteinExistence type="predicted"/>
<feature type="region of interest" description="Disordered" evidence="6">
    <location>
        <begin position="1"/>
        <end position="24"/>
    </location>
</feature>
<dbReference type="InterPro" id="IPR005467">
    <property type="entry name" value="His_kinase_dom"/>
</dbReference>